<dbReference type="InterPro" id="IPR051791">
    <property type="entry name" value="Pra-immunoreactive"/>
</dbReference>
<dbReference type="PANTHER" id="PTHR36115">
    <property type="entry name" value="PROLINE-RICH ANTIGEN HOMOLOG-RELATED"/>
    <property type="match status" value="1"/>
</dbReference>
<evidence type="ECO:0000259" key="7">
    <source>
        <dbReference type="Pfam" id="PF06271"/>
    </source>
</evidence>
<name>A0A3N2E0P5_9GAMM</name>
<keyword evidence="5 6" id="KW-0472">Membrane</keyword>
<keyword evidence="4 6" id="KW-1133">Transmembrane helix</keyword>
<dbReference type="Pfam" id="PF06271">
    <property type="entry name" value="RDD"/>
    <property type="match status" value="1"/>
</dbReference>
<evidence type="ECO:0000313" key="8">
    <source>
        <dbReference type="EMBL" id="ROS05680.1"/>
    </source>
</evidence>
<keyword evidence="2" id="KW-1003">Cell membrane</keyword>
<feature type="transmembrane region" description="Helical" evidence="6">
    <location>
        <begin position="15"/>
        <end position="37"/>
    </location>
</feature>
<reference evidence="8 9" key="1">
    <citation type="submission" date="2018-11" db="EMBL/GenBank/DDBJ databases">
        <title>Genomic Encyclopedia of Type Strains, Phase IV (KMG-IV): sequencing the most valuable type-strain genomes for metagenomic binning, comparative biology and taxonomic classification.</title>
        <authorList>
            <person name="Goeker M."/>
        </authorList>
    </citation>
    <scope>NUCLEOTIDE SEQUENCE [LARGE SCALE GENOMIC DNA]</scope>
    <source>
        <strain evidence="8 9">DSM 100316</strain>
    </source>
</reference>
<sequence length="138" mass="15859">MNKDVVYSGFWERTLAALVDNIWIAILVDAILLVLYGSTTINVDDYISLLLRFAVPMLLIVWFWACHASSPGKMMFNLTIVDADSLNQVSKRRLIIRFLAYVVSFVPLLIGFIWMGFDNRKQGWHDKLANTVVVKNEY</sequence>
<comment type="caution">
    <text evidence="8">The sequence shown here is derived from an EMBL/GenBank/DDBJ whole genome shotgun (WGS) entry which is preliminary data.</text>
</comment>
<organism evidence="8 9">
    <name type="scientific">Sinobacterium caligoides</name>
    <dbReference type="NCBI Taxonomy" id="933926"/>
    <lineage>
        <taxon>Bacteria</taxon>
        <taxon>Pseudomonadati</taxon>
        <taxon>Pseudomonadota</taxon>
        <taxon>Gammaproteobacteria</taxon>
        <taxon>Cellvibrionales</taxon>
        <taxon>Spongiibacteraceae</taxon>
        <taxon>Sinobacterium</taxon>
    </lineage>
</organism>
<feature type="transmembrane region" description="Helical" evidence="6">
    <location>
        <begin position="49"/>
        <end position="65"/>
    </location>
</feature>
<evidence type="ECO:0000256" key="4">
    <source>
        <dbReference type="ARBA" id="ARBA00022989"/>
    </source>
</evidence>
<dbReference type="AlphaFoldDB" id="A0A3N2E0P5"/>
<dbReference type="OrthoDB" id="9793824at2"/>
<dbReference type="RefSeq" id="WP_123711572.1">
    <property type="nucleotide sequence ID" value="NZ_RKHR01000003.1"/>
</dbReference>
<protein>
    <submittedName>
        <fullName evidence="8">Putative RDD family membrane protein YckC</fullName>
    </submittedName>
</protein>
<evidence type="ECO:0000256" key="1">
    <source>
        <dbReference type="ARBA" id="ARBA00004651"/>
    </source>
</evidence>
<dbReference type="InterPro" id="IPR010432">
    <property type="entry name" value="RDD"/>
</dbReference>
<comment type="subcellular location">
    <subcellularLocation>
        <location evidence="1">Cell membrane</location>
        <topology evidence="1">Multi-pass membrane protein</topology>
    </subcellularLocation>
</comment>
<evidence type="ECO:0000256" key="2">
    <source>
        <dbReference type="ARBA" id="ARBA00022475"/>
    </source>
</evidence>
<dbReference type="GO" id="GO:0005886">
    <property type="term" value="C:plasma membrane"/>
    <property type="evidence" value="ECO:0007669"/>
    <property type="project" value="UniProtKB-SubCell"/>
</dbReference>
<evidence type="ECO:0000256" key="5">
    <source>
        <dbReference type="ARBA" id="ARBA00023136"/>
    </source>
</evidence>
<proteinExistence type="predicted"/>
<evidence type="ECO:0000313" key="9">
    <source>
        <dbReference type="Proteomes" id="UP000275394"/>
    </source>
</evidence>
<evidence type="ECO:0000256" key="6">
    <source>
        <dbReference type="SAM" id="Phobius"/>
    </source>
</evidence>
<feature type="transmembrane region" description="Helical" evidence="6">
    <location>
        <begin position="94"/>
        <end position="117"/>
    </location>
</feature>
<feature type="domain" description="RDD" evidence="7">
    <location>
        <begin position="7"/>
        <end position="130"/>
    </location>
</feature>
<keyword evidence="3 6" id="KW-0812">Transmembrane</keyword>
<keyword evidence="9" id="KW-1185">Reference proteome</keyword>
<dbReference type="PANTHER" id="PTHR36115:SF4">
    <property type="entry name" value="MEMBRANE PROTEIN"/>
    <property type="match status" value="1"/>
</dbReference>
<dbReference type="Proteomes" id="UP000275394">
    <property type="component" value="Unassembled WGS sequence"/>
</dbReference>
<gene>
    <name evidence="8" type="ORF">EDC56_1226</name>
</gene>
<accession>A0A3N2E0P5</accession>
<dbReference type="EMBL" id="RKHR01000003">
    <property type="protein sequence ID" value="ROS05680.1"/>
    <property type="molecule type" value="Genomic_DNA"/>
</dbReference>
<evidence type="ECO:0000256" key="3">
    <source>
        <dbReference type="ARBA" id="ARBA00022692"/>
    </source>
</evidence>